<comment type="caution">
    <text evidence="2">The sequence shown here is derived from an EMBL/GenBank/DDBJ whole genome shotgun (WGS) entry which is preliminary data.</text>
</comment>
<dbReference type="AlphaFoldDB" id="A0A4Z1KJT1"/>
<name>A0A4Z1KJT1_9HELO</name>
<keyword evidence="3" id="KW-1185">Reference proteome</keyword>
<feature type="compositionally biased region" description="Basic and acidic residues" evidence="1">
    <location>
        <begin position="114"/>
        <end position="127"/>
    </location>
</feature>
<evidence type="ECO:0000256" key="1">
    <source>
        <dbReference type="SAM" id="MobiDB-lite"/>
    </source>
</evidence>
<evidence type="ECO:0000313" key="2">
    <source>
        <dbReference type="EMBL" id="TGO86317.1"/>
    </source>
</evidence>
<accession>A0A4Z1KJT1</accession>
<protein>
    <submittedName>
        <fullName evidence="2">Uncharacterized protein</fullName>
    </submittedName>
</protein>
<evidence type="ECO:0000313" key="3">
    <source>
        <dbReference type="Proteomes" id="UP000297280"/>
    </source>
</evidence>
<proteinExistence type="predicted"/>
<dbReference type="EMBL" id="PQXO01000313">
    <property type="protein sequence ID" value="TGO86317.1"/>
    <property type="molecule type" value="Genomic_DNA"/>
</dbReference>
<organism evidence="2 3">
    <name type="scientific">Botrytis porri</name>
    <dbReference type="NCBI Taxonomy" id="87229"/>
    <lineage>
        <taxon>Eukaryota</taxon>
        <taxon>Fungi</taxon>
        <taxon>Dikarya</taxon>
        <taxon>Ascomycota</taxon>
        <taxon>Pezizomycotina</taxon>
        <taxon>Leotiomycetes</taxon>
        <taxon>Helotiales</taxon>
        <taxon>Sclerotiniaceae</taxon>
        <taxon>Botrytis</taxon>
    </lineage>
</organism>
<gene>
    <name evidence="2" type="ORF">BPOR_0314g00120</name>
</gene>
<feature type="region of interest" description="Disordered" evidence="1">
    <location>
        <begin position="114"/>
        <end position="154"/>
    </location>
</feature>
<dbReference type="Proteomes" id="UP000297280">
    <property type="component" value="Unassembled WGS sequence"/>
</dbReference>
<reference evidence="2 3" key="1">
    <citation type="submission" date="2017-12" db="EMBL/GenBank/DDBJ databases">
        <title>Comparative genomics of Botrytis spp.</title>
        <authorList>
            <person name="Valero-Jimenez C.A."/>
            <person name="Tapia P."/>
            <person name="Veloso J."/>
            <person name="Silva-Moreno E."/>
            <person name="Staats M."/>
            <person name="Valdes J.H."/>
            <person name="Van Kan J.A.L."/>
        </authorList>
    </citation>
    <scope>NUCLEOTIDE SEQUENCE [LARGE SCALE GENOMIC DNA]</scope>
    <source>
        <strain evidence="2 3">MUCL3349</strain>
    </source>
</reference>
<sequence length="172" mass="18241">MSLSGRTTRMSYYEYTFRRIEVSRMSESSNNARARGLVIRFGVDLTAASACLMAISAPRPRHRRSNIFIVISSPVLGSLKTESGSRRGGRGANDEDGAAGTALDVVIGFERPGEASRAAKSDEKIEAEVGGSGPAVDTENSLGASEVPRSSELSGILAKPRESCTGVYRLLG</sequence>